<evidence type="ECO:0000313" key="6">
    <source>
        <dbReference type="Proteomes" id="UP001634394"/>
    </source>
</evidence>
<dbReference type="SUPFAM" id="SSF57184">
    <property type="entry name" value="Growth factor receptor domain"/>
    <property type="match status" value="1"/>
</dbReference>
<keyword evidence="3" id="KW-0472">Membrane</keyword>
<keyword evidence="3" id="KW-0812">Transmembrane</keyword>
<evidence type="ECO:0000256" key="1">
    <source>
        <dbReference type="ARBA" id="ARBA00022536"/>
    </source>
</evidence>
<sequence>MGNHTWEVDIGFMFIVKNVVIYERSDGQDQLSGFLVILGNHSNPWRNNPKLRRRKSTLYKHICFADDFVARFVSVIRPNKDTMTLCEVEVYGECLDGTYSEFCNRTCGKCSSGDPCNKDTGECLRGCKPGWTGLLCDKECAKGTYGSGCTYTCGQCLNGNETCSASDGRCSMGCREGWQGDTCKTNSSTKATQTLPRADLTVIGGSVAGVCVGAIIIIIIIIAVLKRRSRSIDTGDPEMIMNTTGVKRKKTFGYSATEDIMRPSYCNVASLCRPTTTASMEDSAYSQITEAKYEKLEDCGRIESSIYCRINGTETDLKFPQFDDCLWYRSGLNSVTFKIEFIVKKCLDGMSSEFCNRTCGQCSNGEPCNKDTGECLGGCEPGWTGQLCDKECAKGTYGSGCTYTCGQCLNGNETCSSSDGLCSMGCREGWHGGTCKTQNNTYSLHFEHVLSCFGTYGSRCTYTCGQCINGNETCYASDGRCIMGCHEVNYHTSAAKVTHTLSRTDITLIVGSVVGVCVGALIISIIIIAVLKGRRNTDTVDSEMEINETGASREQKFGDSVDKEIMSPSYSNISSLCIPTTAASREDSAHAVAQSTEAEYEVRQDQR</sequence>
<keyword evidence="1" id="KW-0245">EGF-like domain</keyword>
<gene>
    <name evidence="5" type="ORF">ACJMK2_031604</name>
</gene>
<comment type="caution">
    <text evidence="5">The sequence shown here is derived from an EMBL/GenBank/DDBJ whole genome shotgun (WGS) entry which is preliminary data.</text>
</comment>
<dbReference type="PANTHER" id="PTHR24043">
    <property type="entry name" value="SCAVENGER RECEPTOR CLASS F"/>
    <property type="match status" value="1"/>
</dbReference>
<dbReference type="InterPro" id="IPR009030">
    <property type="entry name" value="Growth_fac_rcpt_cys_sf"/>
</dbReference>
<evidence type="ECO:0000313" key="5">
    <source>
        <dbReference type="EMBL" id="KAL3879303.1"/>
    </source>
</evidence>
<evidence type="ECO:0000259" key="4">
    <source>
        <dbReference type="SMART" id="SM00181"/>
    </source>
</evidence>
<reference evidence="5 6" key="1">
    <citation type="submission" date="2024-11" db="EMBL/GenBank/DDBJ databases">
        <title>Chromosome-level genome assembly of the freshwater bivalve Anodonta woodiana.</title>
        <authorList>
            <person name="Chen X."/>
        </authorList>
    </citation>
    <scope>NUCLEOTIDE SEQUENCE [LARGE SCALE GENOMIC DNA]</scope>
    <source>
        <strain evidence="5">MN2024</strain>
        <tissue evidence="5">Gills</tissue>
    </source>
</reference>
<dbReference type="Gene3D" id="2.170.300.10">
    <property type="entry name" value="Tie2 ligand-binding domain superfamily"/>
    <property type="match status" value="2"/>
</dbReference>
<feature type="domain" description="EGF-like" evidence="4">
    <location>
        <begin position="354"/>
        <end position="389"/>
    </location>
</feature>
<keyword evidence="3" id="KW-1133">Transmembrane helix</keyword>
<dbReference type="InterPro" id="IPR042635">
    <property type="entry name" value="MEGF10/SREC1/2-like"/>
</dbReference>
<feature type="domain" description="EGF-like" evidence="4">
    <location>
        <begin position="391"/>
        <end position="436"/>
    </location>
</feature>
<feature type="region of interest" description="Disordered" evidence="2">
    <location>
        <begin position="588"/>
        <end position="607"/>
    </location>
</feature>
<dbReference type="EMBL" id="JBJQND010000004">
    <property type="protein sequence ID" value="KAL3879303.1"/>
    <property type="molecule type" value="Genomic_DNA"/>
</dbReference>
<dbReference type="Proteomes" id="UP001634394">
    <property type="component" value="Unassembled WGS sequence"/>
</dbReference>
<dbReference type="SUPFAM" id="SSF49785">
    <property type="entry name" value="Galactose-binding domain-like"/>
    <property type="match status" value="1"/>
</dbReference>
<evidence type="ECO:0000256" key="3">
    <source>
        <dbReference type="SAM" id="Phobius"/>
    </source>
</evidence>
<protein>
    <recommendedName>
        <fullName evidence="4">EGF-like domain-containing protein</fullName>
    </recommendedName>
</protein>
<proteinExistence type="predicted"/>
<feature type="transmembrane region" description="Helical" evidence="3">
    <location>
        <begin position="506"/>
        <end position="531"/>
    </location>
</feature>
<evidence type="ECO:0000256" key="2">
    <source>
        <dbReference type="SAM" id="MobiDB-lite"/>
    </source>
</evidence>
<name>A0ABD3X1F3_SINWO</name>
<feature type="domain" description="EGF-like" evidence="4">
    <location>
        <begin position="139"/>
        <end position="184"/>
    </location>
</feature>
<dbReference type="AlphaFoldDB" id="A0ABD3X1F3"/>
<dbReference type="InterPro" id="IPR000742">
    <property type="entry name" value="EGF"/>
</dbReference>
<feature type="transmembrane region" description="Helical" evidence="3">
    <location>
        <begin position="202"/>
        <end position="225"/>
    </location>
</feature>
<dbReference type="InterPro" id="IPR008979">
    <property type="entry name" value="Galactose-bd-like_sf"/>
</dbReference>
<feature type="domain" description="EGF-like" evidence="4">
    <location>
        <begin position="93"/>
        <end position="137"/>
    </location>
</feature>
<accession>A0ABD3X1F3</accession>
<keyword evidence="6" id="KW-1185">Reference proteome</keyword>
<dbReference type="SMART" id="SM00181">
    <property type="entry name" value="EGF"/>
    <property type="match status" value="4"/>
</dbReference>
<organism evidence="5 6">
    <name type="scientific">Sinanodonta woodiana</name>
    <name type="common">Chinese pond mussel</name>
    <name type="synonym">Anodonta woodiana</name>
    <dbReference type="NCBI Taxonomy" id="1069815"/>
    <lineage>
        <taxon>Eukaryota</taxon>
        <taxon>Metazoa</taxon>
        <taxon>Spiralia</taxon>
        <taxon>Lophotrochozoa</taxon>
        <taxon>Mollusca</taxon>
        <taxon>Bivalvia</taxon>
        <taxon>Autobranchia</taxon>
        <taxon>Heteroconchia</taxon>
        <taxon>Palaeoheterodonta</taxon>
        <taxon>Unionida</taxon>
        <taxon>Unionoidea</taxon>
        <taxon>Unionidae</taxon>
        <taxon>Unioninae</taxon>
        <taxon>Sinanodonta</taxon>
    </lineage>
</organism>